<feature type="non-terminal residue" evidence="1">
    <location>
        <position position="1"/>
    </location>
</feature>
<evidence type="ECO:0000313" key="1">
    <source>
        <dbReference type="EMBL" id="KKK71994.1"/>
    </source>
</evidence>
<sequence>PLHRLVYSSGRNVPVHRMRFRENDHSQGNKDDVTVLCRDDHSADGNNISAQALALAAGQDQPAKDSGS</sequence>
<accession>A0A0F9A019</accession>
<proteinExistence type="predicted"/>
<name>A0A0F9A019_9ZZZZ</name>
<gene>
    <name evidence="1" type="ORF">LCGC14_2908340</name>
</gene>
<dbReference type="AlphaFoldDB" id="A0A0F9A019"/>
<organism evidence="1">
    <name type="scientific">marine sediment metagenome</name>
    <dbReference type="NCBI Taxonomy" id="412755"/>
    <lineage>
        <taxon>unclassified sequences</taxon>
        <taxon>metagenomes</taxon>
        <taxon>ecological metagenomes</taxon>
    </lineage>
</organism>
<protein>
    <submittedName>
        <fullName evidence="1">Uncharacterized protein</fullName>
    </submittedName>
</protein>
<reference evidence="1" key="1">
    <citation type="journal article" date="2015" name="Nature">
        <title>Complex archaea that bridge the gap between prokaryotes and eukaryotes.</title>
        <authorList>
            <person name="Spang A."/>
            <person name="Saw J.H."/>
            <person name="Jorgensen S.L."/>
            <person name="Zaremba-Niedzwiedzka K."/>
            <person name="Martijn J."/>
            <person name="Lind A.E."/>
            <person name="van Eijk R."/>
            <person name="Schleper C."/>
            <person name="Guy L."/>
            <person name="Ettema T.J."/>
        </authorList>
    </citation>
    <scope>NUCLEOTIDE SEQUENCE</scope>
</reference>
<comment type="caution">
    <text evidence="1">The sequence shown here is derived from an EMBL/GenBank/DDBJ whole genome shotgun (WGS) entry which is preliminary data.</text>
</comment>
<dbReference type="EMBL" id="LAZR01057477">
    <property type="protein sequence ID" value="KKK71994.1"/>
    <property type="molecule type" value="Genomic_DNA"/>
</dbReference>